<dbReference type="Gene3D" id="3.10.129.10">
    <property type="entry name" value="Hotdog Thioesterase"/>
    <property type="match status" value="1"/>
</dbReference>
<name>A0A382CCG9_9ZZZZ</name>
<sequence>MGNLKLGADLIPIKKMITMDQIRMYADASGDYNPIHINEAFGKNSQFGRNIGHGMMAAATISELMAESFGMAWYNTGKMKMRFRSPVYPGDEIQTSGQIKKLEDTTNSSHITCTVLITRQDGDIIISGETSVRVDKSASAGD</sequence>
<dbReference type="InterPro" id="IPR029069">
    <property type="entry name" value="HotDog_dom_sf"/>
</dbReference>
<accession>A0A382CCG9</accession>
<protein>
    <recommendedName>
        <fullName evidence="1">MaoC-like domain-containing protein</fullName>
    </recommendedName>
</protein>
<dbReference type="SUPFAM" id="SSF54637">
    <property type="entry name" value="Thioesterase/thiol ester dehydrase-isomerase"/>
    <property type="match status" value="1"/>
</dbReference>
<dbReference type="CDD" id="cd03441">
    <property type="entry name" value="R_hydratase_like"/>
    <property type="match status" value="1"/>
</dbReference>
<dbReference type="Pfam" id="PF01575">
    <property type="entry name" value="MaoC_dehydratas"/>
    <property type="match status" value="1"/>
</dbReference>
<dbReference type="InterPro" id="IPR003965">
    <property type="entry name" value="Fatty_acid_synthase"/>
</dbReference>
<dbReference type="GO" id="GO:0006633">
    <property type="term" value="P:fatty acid biosynthetic process"/>
    <property type="evidence" value="ECO:0007669"/>
    <property type="project" value="InterPro"/>
</dbReference>
<dbReference type="PANTHER" id="PTHR43437:SF3">
    <property type="entry name" value="HYDROXYACYL-THIOESTER DEHYDRATASE TYPE 2, MITOCHONDRIAL"/>
    <property type="match status" value="1"/>
</dbReference>
<evidence type="ECO:0000313" key="2">
    <source>
        <dbReference type="EMBL" id="SVB23047.1"/>
    </source>
</evidence>
<evidence type="ECO:0000259" key="1">
    <source>
        <dbReference type="Pfam" id="PF01575"/>
    </source>
</evidence>
<dbReference type="GO" id="GO:0019171">
    <property type="term" value="F:(3R)-hydroxyacyl-[acyl-carrier-protein] dehydratase activity"/>
    <property type="evidence" value="ECO:0007669"/>
    <property type="project" value="TreeGrafter"/>
</dbReference>
<gene>
    <name evidence="2" type="ORF">METZ01_LOCUS175901</name>
</gene>
<dbReference type="EMBL" id="UINC01033564">
    <property type="protein sequence ID" value="SVB23047.1"/>
    <property type="molecule type" value="Genomic_DNA"/>
</dbReference>
<reference evidence="2" key="1">
    <citation type="submission" date="2018-05" db="EMBL/GenBank/DDBJ databases">
        <authorList>
            <person name="Lanie J.A."/>
            <person name="Ng W.-L."/>
            <person name="Kazmierczak K.M."/>
            <person name="Andrzejewski T.M."/>
            <person name="Davidsen T.M."/>
            <person name="Wayne K.J."/>
            <person name="Tettelin H."/>
            <person name="Glass J.I."/>
            <person name="Rusch D."/>
            <person name="Podicherti R."/>
            <person name="Tsui H.-C.T."/>
            <person name="Winkler M.E."/>
        </authorList>
    </citation>
    <scope>NUCLEOTIDE SEQUENCE</scope>
</reference>
<dbReference type="InterPro" id="IPR002539">
    <property type="entry name" value="MaoC-like_dom"/>
</dbReference>
<dbReference type="PRINTS" id="PR01483">
    <property type="entry name" value="FASYNTHASE"/>
</dbReference>
<dbReference type="AlphaFoldDB" id="A0A382CCG9"/>
<dbReference type="PANTHER" id="PTHR43437">
    <property type="entry name" value="HYDROXYACYL-THIOESTER DEHYDRATASE TYPE 2, MITOCHONDRIAL-RELATED"/>
    <property type="match status" value="1"/>
</dbReference>
<organism evidence="2">
    <name type="scientific">marine metagenome</name>
    <dbReference type="NCBI Taxonomy" id="408172"/>
    <lineage>
        <taxon>unclassified sequences</taxon>
        <taxon>metagenomes</taxon>
        <taxon>ecological metagenomes</taxon>
    </lineage>
</organism>
<dbReference type="InterPro" id="IPR050965">
    <property type="entry name" value="UPF0336/Enoyl-CoA_hydratase"/>
</dbReference>
<feature type="domain" description="MaoC-like" evidence="1">
    <location>
        <begin position="15"/>
        <end position="117"/>
    </location>
</feature>
<dbReference type="GO" id="GO:0005835">
    <property type="term" value="C:fatty acid synthase complex"/>
    <property type="evidence" value="ECO:0007669"/>
    <property type="project" value="InterPro"/>
</dbReference>
<proteinExistence type="predicted"/>
<dbReference type="GO" id="GO:0004312">
    <property type="term" value="F:fatty acid synthase activity"/>
    <property type="evidence" value="ECO:0007669"/>
    <property type="project" value="InterPro"/>
</dbReference>